<proteinExistence type="predicted"/>
<dbReference type="EMBL" id="RYZS01000001">
    <property type="protein sequence ID" value="RVU94980.1"/>
    <property type="molecule type" value="Genomic_DNA"/>
</dbReference>
<reference evidence="2 3" key="1">
    <citation type="submission" date="2018-12" db="EMBL/GenBank/DDBJ databases">
        <title>A novel vanA-carrying plasmid in a clinical isolate of Enterococcus avium.</title>
        <authorList>
            <person name="Bernasconi O.J."/>
            <person name="Luzzaro F."/>
            <person name="Endimiani A."/>
        </authorList>
    </citation>
    <scope>NUCLEOTIDE SEQUENCE [LARGE SCALE GENOMIC DNA]</scope>
    <source>
        <strain evidence="2 3">LC0559/18</strain>
    </source>
</reference>
<name>A0A437UN16_ENTAV</name>
<feature type="compositionally biased region" description="Basic and acidic residues" evidence="1">
    <location>
        <begin position="50"/>
        <end position="69"/>
    </location>
</feature>
<dbReference type="Proteomes" id="UP000288388">
    <property type="component" value="Unassembled WGS sequence"/>
</dbReference>
<feature type="compositionally biased region" description="Basic residues" evidence="1">
    <location>
        <begin position="40"/>
        <end position="49"/>
    </location>
</feature>
<accession>A0A437UN16</accession>
<organism evidence="2 3">
    <name type="scientific">Enterococcus avium</name>
    <name type="common">Streptococcus avium</name>
    <dbReference type="NCBI Taxonomy" id="33945"/>
    <lineage>
        <taxon>Bacteria</taxon>
        <taxon>Bacillati</taxon>
        <taxon>Bacillota</taxon>
        <taxon>Bacilli</taxon>
        <taxon>Lactobacillales</taxon>
        <taxon>Enterococcaceae</taxon>
        <taxon>Enterococcus</taxon>
    </lineage>
</organism>
<sequence length="184" mass="20832">MVDWKELGKKTFDVTKNVTEKSVDSFQEWKDDPKRIAKVEKKKATKKARKEIEKAEKRKSKTKDTYHSDSKKTNSTILIKHAGKTEISLTDKAITIKKTGGLDIHKGTNIIPFSRITSIQLRPATNFYAGYIHFSIPGSYPPKNGLTDAAADVNSVLFSKKYNGQMEELKSIVEKIILKDELED</sequence>
<evidence type="ECO:0000313" key="3">
    <source>
        <dbReference type="Proteomes" id="UP000288388"/>
    </source>
</evidence>
<evidence type="ECO:0000256" key="1">
    <source>
        <dbReference type="SAM" id="MobiDB-lite"/>
    </source>
</evidence>
<protein>
    <submittedName>
        <fullName evidence="2">Uncharacterized protein</fullName>
    </submittedName>
</protein>
<comment type="caution">
    <text evidence="2">The sequence shown here is derived from an EMBL/GenBank/DDBJ whole genome shotgun (WGS) entry which is preliminary data.</text>
</comment>
<dbReference type="AlphaFoldDB" id="A0A437UN16"/>
<gene>
    <name evidence="2" type="ORF">EK398_08990</name>
</gene>
<dbReference type="RefSeq" id="WP_070504315.1">
    <property type="nucleotide sequence ID" value="NZ_CP034169.1"/>
</dbReference>
<evidence type="ECO:0000313" key="2">
    <source>
        <dbReference type="EMBL" id="RVU94980.1"/>
    </source>
</evidence>
<feature type="region of interest" description="Disordered" evidence="1">
    <location>
        <begin position="40"/>
        <end position="69"/>
    </location>
</feature>